<protein>
    <submittedName>
        <fullName evidence="2">Flavoprotein involved in K+ transport</fullName>
    </submittedName>
</protein>
<reference evidence="2 3" key="1">
    <citation type="submission" date="2020-10" db="EMBL/GenBank/DDBJ databases">
        <title>Sequencing the genomes of 1000 actinobacteria strains.</title>
        <authorList>
            <person name="Klenk H.-P."/>
        </authorList>
    </citation>
    <scope>NUCLEOTIDE SEQUENCE [LARGE SCALE GENOMIC DNA]</scope>
    <source>
        <strain evidence="2 3">DSM 45157</strain>
    </source>
</reference>
<dbReference type="InterPro" id="IPR000960">
    <property type="entry name" value="Flavin_mOase"/>
</dbReference>
<gene>
    <name evidence="2" type="ORF">H4W79_002910</name>
</gene>
<keyword evidence="3" id="KW-1185">Reference proteome</keyword>
<dbReference type="PRINTS" id="PR00368">
    <property type="entry name" value="FADPNR"/>
</dbReference>
<keyword evidence="1" id="KW-0560">Oxidoreductase</keyword>
<dbReference type="PRINTS" id="PR00469">
    <property type="entry name" value="PNDRDTASEII"/>
</dbReference>
<sequence>MPPAERFPLAVIGAGQAGLATVHAANRRGLHPLVLEASDRAGGSWPHHYDSLTLFSPARFSSLPGRPVPGEPDRYPVRDEVVAYLRDYAARLDADFRYGQRVAGVERSGNGFLLTTADGSRFEAVTVVCATGGFTRPHRPDLPGLTDFTGTVVHTADYRSPAPFTGQRIVVVGGGNSGVQIATELAGVARVSLASRAPVAWAEQRPLGRDIHWWFARSGLDAAPLRRLWERGPTLVNDDGRHRAAFASGNPDRREMFTRLDQDEVTWSDGTVEGIDALVLATGYRPALGYLSDTGALDGEGRPLHRGGVSTTVPGLGYVGLEFQRSFSSATLRGVGRDARHVLRRLRPRA</sequence>
<dbReference type="RefSeq" id="WP_191269258.1">
    <property type="nucleotide sequence ID" value="NZ_BMXJ01000003.1"/>
</dbReference>
<dbReference type="InterPro" id="IPR036188">
    <property type="entry name" value="FAD/NAD-bd_sf"/>
</dbReference>
<organism evidence="2 3">
    <name type="scientific">Nocardiopsis terrae</name>
    <dbReference type="NCBI Taxonomy" id="372655"/>
    <lineage>
        <taxon>Bacteria</taxon>
        <taxon>Bacillati</taxon>
        <taxon>Actinomycetota</taxon>
        <taxon>Actinomycetes</taxon>
        <taxon>Streptosporangiales</taxon>
        <taxon>Nocardiopsidaceae</taxon>
        <taxon>Nocardiopsis</taxon>
    </lineage>
</organism>
<dbReference type="Gene3D" id="3.50.50.60">
    <property type="entry name" value="FAD/NAD(P)-binding domain"/>
    <property type="match status" value="1"/>
</dbReference>
<dbReference type="PIRSF" id="PIRSF000332">
    <property type="entry name" value="FMO"/>
    <property type="match status" value="1"/>
</dbReference>
<accession>A0ABR9HID0</accession>
<evidence type="ECO:0000313" key="2">
    <source>
        <dbReference type="EMBL" id="MBE1458696.1"/>
    </source>
</evidence>
<evidence type="ECO:0000256" key="1">
    <source>
        <dbReference type="ARBA" id="ARBA00023002"/>
    </source>
</evidence>
<dbReference type="SUPFAM" id="SSF51905">
    <property type="entry name" value="FAD/NAD(P)-binding domain"/>
    <property type="match status" value="2"/>
</dbReference>
<dbReference type="Pfam" id="PF13738">
    <property type="entry name" value="Pyr_redox_3"/>
    <property type="match status" value="1"/>
</dbReference>
<dbReference type="PANTHER" id="PTHR43539:SF78">
    <property type="entry name" value="FLAVIN-CONTAINING MONOOXYGENASE"/>
    <property type="match status" value="1"/>
</dbReference>
<name>A0ABR9HID0_9ACTN</name>
<dbReference type="EMBL" id="JADBDY010000001">
    <property type="protein sequence ID" value="MBE1458696.1"/>
    <property type="molecule type" value="Genomic_DNA"/>
</dbReference>
<comment type="caution">
    <text evidence="2">The sequence shown here is derived from an EMBL/GenBank/DDBJ whole genome shotgun (WGS) entry which is preliminary data.</text>
</comment>
<dbReference type="Proteomes" id="UP000598217">
    <property type="component" value="Unassembled WGS sequence"/>
</dbReference>
<dbReference type="PANTHER" id="PTHR43539">
    <property type="entry name" value="FLAVIN-BINDING MONOOXYGENASE-LIKE PROTEIN (AFU_ORTHOLOGUE AFUA_4G09220)"/>
    <property type="match status" value="1"/>
</dbReference>
<dbReference type="InterPro" id="IPR050982">
    <property type="entry name" value="Auxin_biosynth/cation_transpt"/>
</dbReference>
<proteinExistence type="predicted"/>
<evidence type="ECO:0000313" key="3">
    <source>
        <dbReference type="Proteomes" id="UP000598217"/>
    </source>
</evidence>